<dbReference type="EMBL" id="CP011340">
    <property type="protein sequence ID" value="ALC25504.1"/>
    <property type="molecule type" value="Genomic_DNA"/>
</dbReference>
<evidence type="ECO:0000313" key="3">
    <source>
        <dbReference type="EMBL" id="ALC25504.1"/>
    </source>
</evidence>
<dbReference type="OMA" id="HELADDH"/>
<evidence type="ECO:0000259" key="1">
    <source>
        <dbReference type="PROSITE" id="PS50075"/>
    </source>
</evidence>
<evidence type="ECO:0000313" key="2">
    <source>
        <dbReference type="EMBL" id="ALC18461.1"/>
    </source>
</evidence>
<accession>A0A0M5ISE2</accession>
<dbReference type="KEGG" id="spri:SPRI_7198"/>
<sequence length="85" mass="9445">MSHNDTIKKFVIEEFLPDLGVHELADDHDLLSDGVIDSLGVLKLIAWVEDHFQLAVGDADLDPDNFRSVRAIDAFIEDARQGVNS</sequence>
<proteinExistence type="predicted"/>
<protein>
    <submittedName>
        <fullName evidence="2">Acyl carrier protein</fullName>
    </submittedName>
</protein>
<dbReference type="Gene3D" id="1.10.1200.10">
    <property type="entry name" value="ACP-like"/>
    <property type="match status" value="1"/>
</dbReference>
<dbReference type="EMBL" id="CP011340">
    <property type="protein sequence ID" value="ALC18461.1"/>
    <property type="molecule type" value="Genomic_DNA"/>
</dbReference>
<dbReference type="Pfam" id="PF00550">
    <property type="entry name" value="PP-binding"/>
    <property type="match status" value="1"/>
</dbReference>
<evidence type="ECO:0000313" key="4">
    <source>
        <dbReference type="Proteomes" id="UP000060513"/>
    </source>
</evidence>
<dbReference type="KEGG" id="spri:SPRI_0155"/>
<dbReference type="GeneID" id="97231778"/>
<dbReference type="InterPro" id="IPR036736">
    <property type="entry name" value="ACP-like_sf"/>
</dbReference>
<dbReference type="PROSITE" id="PS50075">
    <property type="entry name" value="CARRIER"/>
    <property type="match status" value="1"/>
</dbReference>
<dbReference type="STRING" id="38300.SPRI_0155"/>
<organism evidence="2">
    <name type="scientific">Streptomyces pristinaespiralis</name>
    <dbReference type="NCBI Taxonomy" id="38300"/>
    <lineage>
        <taxon>Bacteria</taxon>
        <taxon>Bacillati</taxon>
        <taxon>Actinomycetota</taxon>
        <taxon>Actinomycetes</taxon>
        <taxon>Kitasatosporales</taxon>
        <taxon>Streptomycetaceae</taxon>
        <taxon>Streptomyces</taxon>
    </lineage>
</organism>
<feature type="domain" description="Carrier" evidence="1">
    <location>
        <begin position="2"/>
        <end position="80"/>
    </location>
</feature>
<gene>
    <name evidence="2" type="ORF">SPRI_0155</name>
    <name evidence="3" type="ORF">SPRI_7198</name>
</gene>
<dbReference type="SUPFAM" id="SSF47336">
    <property type="entry name" value="ACP-like"/>
    <property type="match status" value="1"/>
</dbReference>
<reference evidence="2 4" key="1">
    <citation type="submission" date="2015-08" db="EMBL/GenBank/DDBJ databases">
        <title>Genome sequence of the pristinamycin over-producing bacterium Streptomyces pristinaespiralis HCCB10218.</title>
        <authorList>
            <person name="Tian J."/>
            <person name="Yang J."/>
            <person name="Li L."/>
            <person name="Ruan L."/>
            <person name="Wei W."/>
            <person name="Zheng G."/>
            <person name="Wei Z."/>
            <person name="Yang S."/>
            <person name="Ge M."/>
            <person name="Jiang W."/>
            <person name="Lu Y."/>
        </authorList>
    </citation>
    <scope>NUCLEOTIDE SEQUENCE [LARGE SCALE GENOMIC DNA]</scope>
    <source>
        <strain evidence="2 4">HCCB 10218</strain>
    </source>
</reference>
<dbReference type="RefSeq" id="WP_005321933.1">
    <property type="nucleotide sequence ID" value="NZ_CP011340.1"/>
</dbReference>
<dbReference type="InterPro" id="IPR009081">
    <property type="entry name" value="PP-bd_ACP"/>
</dbReference>
<dbReference type="Proteomes" id="UP000060513">
    <property type="component" value="Chromosome"/>
</dbReference>
<dbReference type="OrthoDB" id="2625323at2"/>
<dbReference type="AlphaFoldDB" id="A0A0M5ISE2"/>
<dbReference type="PATRIC" id="fig|38300.4.peg.165"/>
<name>A0A0M5ISE2_STRPR</name>